<feature type="non-terminal residue" evidence="1">
    <location>
        <position position="1"/>
    </location>
</feature>
<protein>
    <submittedName>
        <fullName evidence="1">Uncharacterized protein</fullName>
    </submittedName>
</protein>
<evidence type="ECO:0000313" key="1">
    <source>
        <dbReference type="EMBL" id="KKL09573.1"/>
    </source>
</evidence>
<organism evidence="1">
    <name type="scientific">marine sediment metagenome</name>
    <dbReference type="NCBI Taxonomy" id="412755"/>
    <lineage>
        <taxon>unclassified sequences</taxon>
        <taxon>metagenomes</taxon>
        <taxon>ecological metagenomes</taxon>
    </lineage>
</organism>
<dbReference type="EMBL" id="LAZR01042421">
    <property type="protein sequence ID" value="KKL09573.1"/>
    <property type="molecule type" value="Genomic_DNA"/>
</dbReference>
<dbReference type="AlphaFoldDB" id="A0A0F9DBY1"/>
<dbReference type="SUPFAM" id="SSF52540">
    <property type="entry name" value="P-loop containing nucleoside triphosphate hydrolases"/>
    <property type="match status" value="1"/>
</dbReference>
<proteinExistence type="predicted"/>
<gene>
    <name evidence="1" type="ORF">LCGC14_2564510</name>
</gene>
<sequence>LEGLLKELETSMNEEVEEKTLACKAGPSLMPLAELSFNDGIINRLPADFAPRVQITRANTRYHEVNLIARTIRKLNEEKVPWSNIRAVFPGSEVYTALVLEIFPRYKIPYRLSKGIPLKFFPLAGTIQNLISQAINPYPFPLREEIFSSPYVSFSCEVNAEKLNGFRNSIGEEIPVNMDMIGTFLPQPRKVCLDFSRILELQLIASQAVKTAEKLLPVQRVLRYIKERYAEKPSIQNQEILKTLENYYVLSMAEKSLYLWRFEMTPEAFCRAVRKLFKRFQIEENAAQARLKANEISSHVLDQDKRILQTIYQLLEKLQAYFLLLSSTREQKFPLLELIRAFSGFMSDPELSVPLPDTEGIAISSAADTPALFRPFTIIGGLIDGEFPAREPFNFLKPKRNGQTLRGNFSLIDKERQNLYQIISCTTNGLFIFFPASDGGKKLMVSPFVAEIEKCLPERKKTSKNEALYTFREKLI</sequence>
<dbReference type="InterPro" id="IPR027417">
    <property type="entry name" value="P-loop_NTPase"/>
</dbReference>
<dbReference type="Gene3D" id="3.40.50.300">
    <property type="entry name" value="P-loop containing nucleotide triphosphate hydrolases"/>
    <property type="match status" value="2"/>
</dbReference>
<feature type="non-terminal residue" evidence="1">
    <location>
        <position position="476"/>
    </location>
</feature>
<comment type="caution">
    <text evidence="1">The sequence shown here is derived from an EMBL/GenBank/DDBJ whole genome shotgun (WGS) entry which is preliminary data.</text>
</comment>
<accession>A0A0F9DBY1</accession>
<reference evidence="1" key="1">
    <citation type="journal article" date="2015" name="Nature">
        <title>Complex archaea that bridge the gap between prokaryotes and eukaryotes.</title>
        <authorList>
            <person name="Spang A."/>
            <person name="Saw J.H."/>
            <person name="Jorgensen S.L."/>
            <person name="Zaremba-Niedzwiedzka K."/>
            <person name="Martijn J."/>
            <person name="Lind A.E."/>
            <person name="van Eijk R."/>
            <person name="Schleper C."/>
            <person name="Guy L."/>
            <person name="Ettema T.J."/>
        </authorList>
    </citation>
    <scope>NUCLEOTIDE SEQUENCE</scope>
</reference>
<name>A0A0F9DBY1_9ZZZZ</name>